<dbReference type="Proteomes" id="UP001232148">
    <property type="component" value="Unassembled WGS sequence"/>
</dbReference>
<sequence length="414" mass="46555">MAACSPDFSLDMLPREILILILAELPDVRALYQLIRASPAACRLYTAVGAEVLERVLARSVPPQIHELIRLAVAVSTSTPTSPIAPSFAAFLDRHIRPAADDHDYFPSSPPLGQVCGGEKELRRVLLVARRIACLTPICIAGYRERCLSITPSHRTECGGGSSQGAASKPWKERFEGTPYRPQDVGPPTWIEEQRVVRGLWRLQVFHELKTALSEDRTGWPEEDRQRAADVTPEDLFDGWRQQLEELLTVVDFVRERMTKPGEGFAIRDRDMRLPNPPAGDDDDAAPSWPVLRQPPLVDAWPGWARRLNAPAAAWAFFSHLHTNPRSPIRGVEFWPFRRLGLAIWGREKLAKLELTNPAGLAASKGPLRSRKDVEFTWRSLLPGEYLVRLEQGLEEDWQNAGRRTLSNHDAERS</sequence>
<evidence type="ECO:0008006" key="3">
    <source>
        <dbReference type="Google" id="ProtNLM"/>
    </source>
</evidence>
<comment type="caution">
    <text evidence="1">The sequence shown here is derived from an EMBL/GenBank/DDBJ whole genome shotgun (WGS) entry which is preliminary data.</text>
</comment>
<proteinExistence type="predicted"/>
<dbReference type="AlphaFoldDB" id="A0AAD9H1B0"/>
<protein>
    <recommendedName>
        <fullName evidence="3">F-box domain-containing protein</fullName>
    </recommendedName>
</protein>
<evidence type="ECO:0000313" key="1">
    <source>
        <dbReference type="EMBL" id="KAK2020523.1"/>
    </source>
</evidence>
<dbReference type="EMBL" id="MU843225">
    <property type="protein sequence ID" value="KAK2020523.1"/>
    <property type="molecule type" value="Genomic_DNA"/>
</dbReference>
<reference evidence="1" key="1">
    <citation type="submission" date="2021-06" db="EMBL/GenBank/DDBJ databases">
        <title>Comparative genomics, transcriptomics and evolutionary studies reveal genomic signatures of adaptation to plant cell wall in hemibiotrophic fungi.</title>
        <authorList>
            <consortium name="DOE Joint Genome Institute"/>
            <person name="Baroncelli R."/>
            <person name="Diaz J.F."/>
            <person name="Benocci T."/>
            <person name="Peng M."/>
            <person name="Battaglia E."/>
            <person name="Haridas S."/>
            <person name="Andreopoulos W."/>
            <person name="Labutti K."/>
            <person name="Pangilinan J."/>
            <person name="Floch G.L."/>
            <person name="Makela M.R."/>
            <person name="Henrissat B."/>
            <person name="Grigoriev I.V."/>
            <person name="Crouch J.A."/>
            <person name="De Vries R.P."/>
            <person name="Sukno S.A."/>
            <person name="Thon M.R."/>
        </authorList>
    </citation>
    <scope>NUCLEOTIDE SEQUENCE</scope>
    <source>
        <strain evidence="1">MAFF235873</strain>
    </source>
</reference>
<organism evidence="1 2">
    <name type="scientific">Colletotrichum zoysiae</name>
    <dbReference type="NCBI Taxonomy" id="1216348"/>
    <lineage>
        <taxon>Eukaryota</taxon>
        <taxon>Fungi</taxon>
        <taxon>Dikarya</taxon>
        <taxon>Ascomycota</taxon>
        <taxon>Pezizomycotina</taxon>
        <taxon>Sordariomycetes</taxon>
        <taxon>Hypocreomycetidae</taxon>
        <taxon>Glomerellales</taxon>
        <taxon>Glomerellaceae</taxon>
        <taxon>Colletotrichum</taxon>
        <taxon>Colletotrichum graminicola species complex</taxon>
    </lineage>
</organism>
<keyword evidence="2" id="KW-1185">Reference proteome</keyword>
<evidence type="ECO:0000313" key="2">
    <source>
        <dbReference type="Proteomes" id="UP001232148"/>
    </source>
</evidence>
<gene>
    <name evidence="1" type="ORF">LX32DRAFT_669148</name>
</gene>
<name>A0AAD9H1B0_9PEZI</name>
<accession>A0AAD9H1B0</accession>